<dbReference type="InterPro" id="IPR009068">
    <property type="entry name" value="uS15_NS1_RNA-bd_sf"/>
</dbReference>
<feature type="compositionally biased region" description="Gly residues" evidence="5">
    <location>
        <begin position="573"/>
        <end position="620"/>
    </location>
</feature>
<evidence type="ECO:0000256" key="3">
    <source>
        <dbReference type="ARBA" id="ARBA00023274"/>
    </source>
</evidence>
<dbReference type="GO" id="GO:0005840">
    <property type="term" value="C:ribosome"/>
    <property type="evidence" value="ECO:0007669"/>
    <property type="project" value="UniProtKB-KW"/>
</dbReference>
<organism evidence="6 7">
    <name type="scientific">Oldenlandia corymbosa var. corymbosa</name>
    <dbReference type="NCBI Taxonomy" id="529605"/>
    <lineage>
        <taxon>Eukaryota</taxon>
        <taxon>Viridiplantae</taxon>
        <taxon>Streptophyta</taxon>
        <taxon>Embryophyta</taxon>
        <taxon>Tracheophyta</taxon>
        <taxon>Spermatophyta</taxon>
        <taxon>Magnoliopsida</taxon>
        <taxon>eudicotyledons</taxon>
        <taxon>Gunneridae</taxon>
        <taxon>Pentapetalae</taxon>
        <taxon>asterids</taxon>
        <taxon>lamiids</taxon>
        <taxon>Gentianales</taxon>
        <taxon>Rubiaceae</taxon>
        <taxon>Rubioideae</taxon>
        <taxon>Spermacoceae</taxon>
        <taxon>Hedyotis-Oldenlandia complex</taxon>
        <taxon>Oldenlandia</taxon>
    </lineage>
</organism>
<dbReference type="GO" id="GO:1990904">
    <property type="term" value="C:ribonucleoprotein complex"/>
    <property type="evidence" value="ECO:0007669"/>
    <property type="project" value="UniProtKB-KW"/>
</dbReference>
<dbReference type="PANTHER" id="PTHR47546">
    <property type="entry name" value="S15/NS1, RNA-BINDING PROTEIN"/>
    <property type="match status" value="1"/>
</dbReference>
<gene>
    <name evidence="6" type="ORF">OLC1_LOCUS20818</name>
</gene>
<dbReference type="NCBIfam" id="TIGR00952">
    <property type="entry name" value="S15_bact"/>
    <property type="match status" value="1"/>
</dbReference>
<dbReference type="SMART" id="SM01387">
    <property type="entry name" value="Ribosomal_S15"/>
    <property type="match status" value="1"/>
</dbReference>
<feature type="compositionally biased region" description="Gly residues" evidence="5">
    <location>
        <begin position="438"/>
        <end position="448"/>
    </location>
</feature>
<feature type="compositionally biased region" description="Low complexity" evidence="5">
    <location>
        <begin position="188"/>
        <end position="208"/>
    </location>
</feature>
<accession>A0AAV1E4Q9</accession>
<feature type="compositionally biased region" description="Pro residues" evidence="5">
    <location>
        <begin position="718"/>
        <end position="729"/>
    </location>
</feature>
<feature type="compositionally biased region" description="Gly residues" evidence="5">
    <location>
        <begin position="635"/>
        <end position="682"/>
    </location>
</feature>
<protein>
    <recommendedName>
        <fullName evidence="4">Small ribosomal subunit protein uS15c</fullName>
    </recommendedName>
</protein>
<keyword evidence="7" id="KW-1185">Reference proteome</keyword>
<dbReference type="PANTHER" id="PTHR47546:SF3">
    <property type="entry name" value="30S RIBOSOMAL PROTEIN S15, CHLOROPLASTIC"/>
    <property type="match status" value="1"/>
</dbReference>
<feature type="compositionally biased region" description="Low complexity" evidence="5">
    <location>
        <begin position="449"/>
        <end position="464"/>
    </location>
</feature>
<evidence type="ECO:0000313" key="6">
    <source>
        <dbReference type="EMBL" id="CAI9113913.1"/>
    </source>
</evidence>
<dbReference type="CDD" id="cd00353">
    <property type="entry name" value="Ribosomal_S15p_S13e"/>
    <property type="match status" value="1"/>
</dbReference>
<dbReference type="InterPro" id="IPR005290">
    <property type="entry name" value="Ribosomal_uS15_bac-type"/>
</dbReference>
<comment type="similarity">
    <text evidence="1">Belongs to the universal ribosomal protein uS15 family.</text>
</comment>
<dbReference type="GO" id="GO:0005737">
    <property type="term" value="C:cytoplasm"/>
    <property type="evidence" value="ECO:0007669"/>
    <property type="project" value="UniProtKB-ARBA"/>
</dbReference>
<evidence type="ECO:0000256" key="5">
    <source>
        <dbReference type="SAM" id="MobiDB-lite"/>
    </source>
</evidence>
<dbReference type="Pfam" id="PF00312">
    <property type="entry name" value="Ribosomal_S15"/>
    <property type="match status" value="1"/>
</dbReference>
<keyword evidence="3" id="KW-0687">Ribonucleoprotein</keyword>
<dbReference type="HAMAP" id="MF_01343_B">
    <property type="entry name" value="Ribosomal_uS15_B"/>
    <property type="match status" value="1"/>
</dbReference>
<dbReference type="Proteomes" id="UP001161247">
    <property type="component" value="Chromosome 7"/>
</dbReference>
<feature type="region of interest" description="Disordered" evidence="5">
    <location>
        <begin position="532"/>
        <end position="682"/>
    </location>
</feature>
<reference evidence="6" key="1">
    <citation type="submission" date="2023-03" db="EMBL/GenBank/DDBJ databases">
        <authorList>
            <person name="Julca I."/>
        </authorList>
    </citation>
    <scope>NUCLEOTIDE SEQUENCE</scope>
</reference>
<dbReference type="GO" id="GO:0003735">
    <property type="term" value="F:structural constituent of ribosome"/>
    <property type="evidence" value="ECO:0007669"/>
    <property type="project" value="InterPro"/>
</dbReference>
<feature type="compositionally biased region" description="Polar residues" evidence="5">
    <location>
        <begin position="93"/>
        <end position="103"/>
    </location>
</feature>
<feature type="region of interest" description="Disordered" evidence="5">
    <location>
        <begin position="703"/>
        <end position="729"/>
    </location>
</feature>
<feature type="compositionally biased region" description="Gly residues" evidence="5">
    <location>
        <begin position="536"/>
        <end position="545"/>
    </location>
</feature>
<proteinExistence type="inferred from homology"/>
<feature type="compositionally biased region" description="Low complexity" evidence="5">
    <location>
        <begin position="28"/>
        <end position="56"/>
    </location>
</feature>
<dbReference type="Gene3D" id="1.10.287.10">
    <property type="entry name" value="S15/NS1, RNA-binding"/>
    <property type="match status" value="1"/>
</dbReference>
<dbReference type="GO" id="GO:0006412">
    <property type="term" value="P:translation"/>
    <property type="evidence" value="ECO:0007669"/>
    <property type="project" value="InterPro"/>
</dbReference>
<evidence type="ECO:0000313" key="7">
    <source>
        <dbReference type="Proteomes" id="UP001161247"/>
    </source>
</evidence>
<sequence>MAATTKITKSSPKFLPITTTATKIQYPSSLHHFSSSSKSPFPDSNPNPESNSSQSQSPPPPHGSSFLDSLRASLKQQRSNPQSKPPPVKSFFSGPSNASQRKSLATEEIKNNLAAFRARTAPPPPRDDQISLEKLYMRSKGEEGSTAPNPVSFSAIRDTLSKMVPTPPVNRLDSVTPRPSISQSLKLGPGQTPGSSPPGSIGGSLSSSFFESREKVNNDRTSTDLLRKYDHKELGQKLKSLRPEKKGDQKDWFSFQELNDRLARLREMELKENESREIPVMDALRESILKLGEENLEKERKQLHRRFTASSLIGETTLYSTPKEELIEKYFHPDNMSASEKLKLELHKVRDEFKMSESDCGSARVQVAQLTTKIKHLSEVLHKKDKHSKKGLQAMVEKRKKLLKYMRRTDWESYCFVLTKLGLRNIGGLCSCASGDGGVDSKGSGSSGVEGSSGIAGGASADGNGKVGTAPSSIVGGLGTLKGSSGGDGNGNVGIVPSSTAGGLGTNSKGSSGGEKVGVNGGACCSSGGINVSGGENMGTRGGAGVNISGGRSGRGGDMSGTESGGDNHGKSGASGSGGGDKTSGGGGKMIGMSGGGGGGDGEGGGGGDSGGGEGTGGGGDGDEGGGDDTKGGGDGEGAVGGGCMMGGGEATRGGGEAASGGGKGMSGVGEGTTGAGGRRGEGVGAVGWKGLFLEVLENGHCPQFPNRKENRGSQLEDPPPPLDLPPDPPLPLPPLLRLFPLPLLLPTGVLLWLLLLNSSSIPFWSLSWIRDSTSDEPINRNDTKVTMNIPLAFIFSCKVDELLTQTSFHSIIQLKSFLSLKYFL</sequence>
<dbReference type="SUPFAM" id="SSF47060">
    <property type="entry name" value="S15/NS1 RNA-binding domain"/>
    <property type="match status" value="1"/>
</dbReference>
<keyword evidence="2" id="KW-0689">Ribosomal protein</keyword>
<evidence type="ECO:0000256" key="2">
    <source>
        <dbReference type="ARBA" id="ARBA00022980"/>
    </source>
</evidence>
<dbReference type="AlphaFoldDB" id="A0AAV1E4Q9"/>
<feature type="region of interest" description="Disordered" evidence="5">
    <location>
        <begin position="28"/>
        <end position="132"/>
    </location>
</feature>
<feature type="region of interest" description="Disordered" evidence="5">
    <location>
        <begin position="438"/>
        <end position="464"/>
    </location>
</feature>
<evidence type="ECO:0000256" key="1">
    <source>
        <dbReference type="ARBA" id="ARBA00008434"/>
    </source>
</evidence>
<dbReference type="EMBL" id="OX459124">
    <property type="protein sequence ID" value="CAI9113913.1"/>
    <property type="molecule type" value="Genomic_DNA"/>
</dbReference>
<feature type="region of interest" description="Disordered" evidence="5">
    <location>
        <begin position="164"/>
        <end position="219"/>
    </location>
</feature>
<evidence type="ECO:0000256" key="4">
    <source>
        <dbReference type="ARBA" id="ARBA00035250"/>
    </source>
</evidence>
<name>A0AAV1E4Q9_OLDCO</name>
<dbReference type="InterPro" id="IPR000589">
    <property type="entry name" value="Ribosomal_uS15"/>
</dbReference>